<dbReference type="Pfam" id="PF18013">
    <property type="entry name" value="Phage_lysozyme2"/>
    <property type="match status" value="1"/>
</dbReference>
<feature type="region of interest" description="Disordered" evidence="1">
    <location>
        <begin position="402"/>
        <end position="434"/>
    </location>
</feature>
<evidence type="ECO:0000256" key="1">
    <source>
        <dbReference type="SAM" id="MobiDB-lite"/>
    </source>
</evidence>
<keyword evidence="4" id="KW-1185">Reference proteome</keyword>
<protein>
    <submittedName>
        <fullName evidence="3">Phage tail tip lysozyme</fullName>
    </submittedName>
</protein>
<evidence type="ECO:0000259" key="2">
    <source>
        <dbReference type="Pfam" id="PF18013"/>
    </source>
</evidence>
<dbReference type="EMBL" id="JAFIRR010000008">
    <property type="protein sequence ID" value="MCO6414818.1"/>
    <property type="molecule type" value="Genomic_DNA"/>
</dbReference>
<dbReference type="RefSeq" id="WP_252951406.1">
    <property type="nucleotide sequence ID" value="NZ_JAFIRR010000008.1"/>
</dbReference>
<dbReference type="Gene3D" id="1.10.530.10">
    <property type="match status" value="1"/>
</dbReference>
<name>A0ABT1CYS2_9PROT</name>
<gene>
    <name evidence="3" type="ORF">JYK14_01310</name>
</gene>
<accession>A0ABT1CYS2</accession>
<feature type="domain" description="Phage tail lysozyme" evidence="2">
    <location>
        <begin position="436"/>
        <end position="565"/>
    </location>
</feature>
<dbReference type="InterPro" id="IPR041219">
    <property type="entry name" value="Phage_lysozyme2"/>
</dbReference>
<dbReference type="Proteomes" id="UP001523392">
    <property type="component" value="Unassembled WGS sequence"/>
</dbReference>
<sequence length="649" mass="68182">MANGFSVRISAIDAASKPIDKINKQLAAMRAPVDRMRVSLTKLSNLSGLTALRGSMTRLAETAKNTARPIASIIPGLSAITGATTIAGMFALANSWANLGVQLGNNSRLMGINVSRLHAMQGAARLMGSDAESLTSGLEALANNIQDGIAGRAPEFVRRLADMGISLKDANGNARSAADVFNDIQRVMSRYRDPIIRAQTANELFGASAARLLVILEKSPEVWGAAQEQARRYGVETAGSVAAADKLNTAQVGLRMAFEGMGRALVTNLGPRMAKLFDDLSNWVVRITPKVVELGERFVAWLEQLDWNKVQEGGQRFLGILETMSNNLSTILKISGALLGLWVGSKFIAAIAAIGRLTTAVGALAAPGALAGLSGAIGMLGRFAGPLGLLAAGVAFIESLQGRTPEQQQEQRNNWRNRGAMAPGGAQAPTGTEAERENRIYDGLISRGVPPDEAAGITANIMRESRGDPATVNPAGGGVGAHGLYQGRANRAYLPDGRLLSQGTIDEQLDQLIRERNGSERRNIEQAARGAQNAGDWGVAYSRGFERHGDQNEDAARGLLADRIAQRQAARRARGDANPTQPGAPAPRGVDAVAKPRTPGPGAALTGNARLEVAFSNPPPGMTARAVTSGGIFADGPRVSMGMPSYASA</sequence>
<feature type="compositionally biased region" description="Low complexity" evidence="1">
    <location>
        <begin position="406"/>
        <end position="418"/>
    </location>
</feature>
<comment type="caution">
    <text evidence="3">The sequence shown here is derived from an EMBL/GenBank/DDBJ whole genome shotgun (WGS) entry which is preliminary data.</text>
</comment>
<feature type="region of interest" description="Disordered" evidence="1">
    <location>
        <begin position="566"/>
        <end position="605"/>
    </location>
</feature>
<organism evidence="3 4">
    <name type="scientific">Siccirubricoccus soli</name>
    <dbReference type="NCBI Taxonomy" id="2899147"/>
    <lineage>
        <taxon>Bacteria</taxon>
        <taxon>Pseudomonadati</taxon>
        <taxon>Pseudomonadota</taxon>
        <taxon>Alphaproteobacteria</taxon>
        <taxon>Acetobacterales</taxon>
        <taxon>Roseomonadaceae</taxon>
        <taxon>Siccirubricoccus</taxon>
    </lineage>
</organism>
<proteinExistence type="predicted"/>
<reference evidence="3 4" key="1">
    <citation type="submission" date="2021-12" db="EMBL/GenBank/DDBJ databases">
        <title>Siccirubricoccus leaddurans sp. nov., a high concentration Zn2+ tolerance bacterium.</title>
        <authorList>
            <person name="Cao Y."/>
        </authorList>
    </citation>
    <scope>NUCLEOTIDE SEQUENCE [LARGE SCALE GENOMIC DNA]</scope>
    <source>
        <strain evidence="3 4">KC 17139</strain>
    </source>
</reference>
<evidence type="ECO:0000313" key="4">
    <source>
        <dbReference type="Proteomes" id="UP001523392"/>
    </source>
</evidence>
<evidence type="ECO:0000313" key="3">
    <source>
        <dbReference type="EMBL" id="MCO6414818.1"/>
    </source>
</evidence>